<keyword evidence="2" id="KW-1185">Reference proteome</keyword>
<dbReference type="Proteomes" id="UP001060085">
    <property type="component" value="Linkage Group LG01"/>
</dbReference>
<evidence type="ECO:0000313" key="1">
    <source>
        <dbReference type="EMBL" id="KAI5679975.1"/>
    </source>
</evidence>
<comment type="caution">
    <text evidence="1">The sequence shown here is derived from an EMBL/GenBank/DDBJ whole genome shotgun (WGS) entry which is preliminary data.</text>
</comment>
<name>A0ACC0C515_CATRO</name>
<organism evidence="1 2">
    <name type="scientific">Catharanthus roseus</name>
    <name type="common">Madagascar periwinkle</name>
    <name type="synonym">Vinca rosea</name>
    <dbReference type="NCBI Taxonomy" id="4058"/>
    <lineage>
        <taxon>Eukaryota</taxon>
        <taxon>Viridiplantae</taxon>
        <taxon>Streptophyta</taxon>
        <taxon>Embryophyta</taxon>
        <taxon>Tracheophyta</taxon>
        <taxon>Spermatophyta</taxon>
        <taxon>Magnoliopsida</taxon>
        <taxon>eudicotyledons</taxon>
        <taxon>Gunneridae</taxon>
        <taxon>Pentapetalae</taxon>
        <taxon>asterids</taxon>
        <taxon>lamiids</taxon>
        <taxon>Gentianales</taxon>
        <taxon>Apocynaceae</taxon>
        <taxon>Rauvolfioideae</taxon>
        <taxon>Vinceae</taxon>
        <taxon>Catharanthinae</taxon>
        <taxon>Catharanthus</taxon>
    </lineage>
</organism>
<accession>A0ACC0C515</accession>
<proteinExistence type="predicted"/>
<protein>
    <submittedName>
        <fullName evidence="1">Uncharacterized protein</fullName>
    </submittedName>
</protein>
<reference evidence="2" key="1">
    <citation type="journal article" date="2023" name="Nat. Plants">
        <title>Single-cell RNA sequencing provides a high-resolution roadmap for understanding the multicellular compartmentation of specialized metabolism.</title>
        <authorList>
            <person name="Sun S."/>
            <person name="Shen X."/>
            <person name="Li Y."/>
            <person name="Li Y."/>
            <person name="Wang S."/>
            <person name="Li R."/>
            <person name="Zhang H."/>
            <person name="Shen G."/>
            <person name="Guo B."/>
            <person name="Wei J."/>
            <person name="Xu J."/>
            <person name="St-Pierre B."/>
            <person name="Chen S."/>
            <person name="Sun C."/>
        </authorList>
    </citation>
    <scope>NUCLEOTIDE SEQUENCE [LARGE SCALE GENOMIC DNA]</scope>
</reference>
<dbReference type="EMBL" id="CM044701">
    <property type="protein sequence ID" value="KAI5679975.1"/>
    <property type="molecule type" value="Genomic_DNA"/>
</dbReference>
<evidence type="ECO:0000313" key="2">
    <source>
        <dbReference type="Proteomes" id="UP001060085"/>
    </source>
</evidence>
<sequence>MGVSTRENGVLKVVHPGRHVETHRQPIIAAEIMKKYPRHCIARPDVFQFPWIVVRPESVLYPGKVFYLIPHRTLYKLLKNARKKMIIQQPEFQENQFSRNDCYQKNYRSSAIKCWGGGIMPTKHRHQTRQRIKNRTNNIHDVQDSEGYESDTSYVDAWVQLTDKLRKLKLDSSFDNDESFHQKRTQNSATNSTLAMIRHGRLRSCFRKNDSGRRLLNLRVTFGPPIIIPVSPPESLNLEQAM</sequence>
<gene>
    <name evidence="1" type="ORF">M9H77_01202</name>
</gene>